<keyword evidence="3 7" id="KW-0378">Hydrolase</keyword>
<accession>A0AAU7E4I5</accession>
<feature type="region of interest" description="Disordered" evidence="4">
    <location>
        <begin position="239"/>
        <end position="298"/>
    </location>
</feature>
<dbReference type="AlphaFoldDB" id="A0AAU7E4I5"/>
<dbReference type="RefSeq" id="WP_348518335.1">
    <property type="nucleotide sequence ID" value="NZ_CP155620.1"/>
</dbReference>
<comment type="catalytic activity">
    <reaction evidence="1">
        <text>Hydrolyzes the link between N-acetylmuramoyl residues and L-amino acid residues in certain cell-wall glycopeptides.</text>
        <dbReference type="EC" id="3.5.1.28"/>
    </reaction>
</comment>
<keyword evidence="5" id="KW-0732">Signal</keyword>
<dbReference type="Gene3D" id="3.40.630.40">
    <property type="entry name" value="Zn-dependent exopeptidases"/>
    <property type="match status" value="1"/>
</dbReference>
<evidence type="ECO:0000256" key="1">
    <source>
        <dbReference type="ARBA" id="ARBA00001561"/>
    </source>
</evidence>
<dbReference type="EC" id="3.5.1.28" evidence="2"/>
<dbReference type="EMBL" id="CP155620">
    <property type="protein sequence ID" value="XBJ28835.1"/>
    <property type="molecule type" value="Genomic_DNA"/>
</dbReference>
<organism evidence="7">
    <name type="scientific">Campylobacter sp. CCS1377</name>
    <dbReference type="NCBI Taxonomy" id="3158229"/>
    <lineage>
        <taxon>Bacteria</taxon>
        <taxon>Pseudomonadati</taxon>
        <taxon>Campylobacterota</taxon>
        <taxon>Epsilonproteobacteria</taxon>
        <taxon>Campylobacterales</taxon>
        <taxon>Campylobacteraceae</taxon>
        <taxon>Campylobacter</taxon>
    </lineage>
</organism>
<dbReference type="PANTHER" id="PTHR30404:SF0">
    <property type="entry name" value="N-ACETYLMURAMOYL-L-ALANINE AMIDASE AMIC"/>
    <property type="match status" value="1"/>
</dbReference>
<evidence type="ECO:0000256" key="4">
    <source>
        <dbReference type="SAM" id="MobiDB-lite"/>
    </source>
</evidence>
<reference evidence="7" key="1">
    <citation type="submission" date="2024-05" db="EMBL/GenBank/DDBJ databases">
        <title>Campylobacter coli isolated from environmental waters in Slovenia.</title>
        <authorList>
            <person name="Zautner A.E."/>
            <person name="Bunk B."/>
            <person name="Riedel T."/>
            <person name="Sproeer C."/>
        </authorList>
    </citation>
    <scope>NUCLEOTIDE SEQUENCE</scope>
    <source>
        <strain evidence="7">CCS1377</strain>
    </source>
</reference>
<dbReference type="InterPro" id="IPR050695">
    <property type="entry name" value="N-acetylmuramoyl_amidase_3"/>
</dbReference>
<dbReference type="GO" id="GO:0008745">
    <property type="term" value="F:N-acetylmuramoyl-L-alanine amidase activity"/>
    <property type="evidence" value="ECO:0007669"/>
    <property type="project" value="UniProtKB-EC"/>
</dbReference>
<dbReference type="SUPFAM" id="SSF53187">
    <property type="entry name" value="Zn-dependent exopeptidases"/>
    <property type="match status" value="1"/>
</dbReference>
<evidence type="ECO:0000313" key="7">
    <source>
        <dbReference type="EMBL" id="XBJ28835.1"/>
    </source>
</evidence>
<dbReference type="PANTHER" id="PTHR30404">
    <property type="entry name" value="N-ACETYLMURAMOYL-L-ALANINE AMIDASE"/>
    <property type="match status" value="1"/>
</dbReference>
<dbReference type="GO" id="GO:0009253">
    <property type="term" value="P:peptidoglycan catabolic process"/>
    <property type="evidence" value="ECO:0007669"/>
    <property type="project" value="InterPro"/>
</dbReference>
<evidence type="ECO:0000256" key="2">
    <source>
        <dbReference type="ARBA" id="ARBA00011901"/>
    </source>
</evidence>
<dbReference type="SMART" id="SM00646">
    <property type="entry name" value="Ami_3"/>
    <property type="match status" value="1"/>
</dbReference>
<protein>
    <recommendedName>
        <fullName evidence="2">N-acetylmuramoyl-L-alanine amidase</fullName>
        <ecNumber evidence="2">3.5.1.28</ecNumber>
    </recommendedName>
</protein>
<evidence type="ECO:0000256" key="5">
    <source>
        <dbReference type="SAM" id="SignalP"/>
    </source>
</evidence>
<dbReference type="Gene3D" id="2.60.40.3500">
    <property type="match status" value="1"/>
</dbReference>
<name>A0AAU7E4I5_9BACT</name>
<feature type="chain" id="PRO_5043459154" description="N-acetylmuramoyl-L-alanine amidase" evidence="5">
    <location>
        <begin position="21"/>
        <end position="643"/>
    </location>
</feature>
<dbReference type="CDD" id="cd02696">
    <property type="entry name" value="MurNAc-LAA"/>
    <property type="match status" value="1"/>
</dbReference>
<evidence type="ECO:0000259" key="6">
    <source>
        <dbReference type="SMART" id="SM00646"/>
    </source>
</evidence>
<dbReference type="InterPro" id="IPR002508">
    <property type="entry name" value="MurNAc-LAA_cat"/>
</dbReference>
<feature type="compositionally biased region" description="Basic and acidic residues" evidence="4">
    <location>
        <begin position="271"/>
        <end position="298"/>
    </location>
</feature>
<gene>
    <name evidence="7" type="ORF">AAH949_07020</name>
</gene>
<feature type="signal peptide" evidence="5">
    <location>
        <begin position="1"/>
        <end position="20"/>
    </location>
</feature>
<feature type="domain" description="MurNAc-LAA" evidence="6">
    <location>
        <begin position="482"/>
        <end position="636"/>
    </location>
</feature>
<proteinExistence type="predicted"/>
<dbReference type="FunFam" id="3.40.630.40:FF:000005">
    <property type="entry name" value="N-acetylmuramoyl-L-alanine amidase (AmiA)"/>
    <property type="match status" value="1"/>
</dbReference>
<dbReference type="Pfam" id="PF01520">
    <property type="entry name" value="Amidase_3"/>
    <property type="match status" value="1"/>
</dbReference>
<feature type="compositionally biased region" description="Basic and acidic residues" evidence="4">
    <location>
        <begin position="239"/>
        <end position="263"/>
    </location>
</feature>
<evidence type="ECO:0000256" key="3">
    <source>
        <dbReference type="ARBA" id="ARBA00022801"/>
    </source>
</evidence>
<sequence length="643" mass="74134">MVKMLKFIFLFFIFLTQCFGAFEAQLQKFDKEFSNSKTETQIKYHHHLKSLYIQSIIDEDEKSKNEILKRLVISSKTLNFDSTPYIQELKDSGVDTKELENSLSLKKNDDKKQELSTFNTQAKEVISAGQNQKLFILKSFPFQNGIELLLSQKLEIKDLKNLVLKEKDNFRYIIDFNAVLEGNRTIYEFNNGVKITLSQYDPQTARIVLNSKEELECAVGFEDLKMRFAFKKNEKQENVKVQESKPIKEKKENTKTQEPKQIQENKPINNKKQEKTNTSVKKENDEKKTKNSENTQQKERKLEILSVKKTQNAIILEFNEKISKEDISSFTMKDKNTFRYVWDIKATLKGKRKNFTLNKSDSITVAQFNPSTVRVVLNSTLNQKPKEKLNDTNLELSYELEEQSSKNLEQKTTVSKNFKANKIIVIDAGHGGKDSGALGNRLQEKNVVLNLSLKIGDELKKRGYKVFYTRNKDKFINLRDRTKFANDKNADLFISVHANAVPKEKAKSTQGFETFFLSPARSERSKKAAELENQSDVEEMNYFSKQTFLNFLNREKIIASNKLAIDIQKGALKSIRTKYKVSDGGVREAPFWVLVGAQMPAVLIEIGYITHPDEGKRIANKNFQNSLADGIADGVENYFRNNY</sequence>
<dbReference type="GO" id="GO:0030288">
    <property type="term" value="C:outer membrane-bounded periplasmic space"/>
    <property type="evidence" value="ECO:0007669"/>
    <property type="project" value="TreeGrafter"/>
</dbReference>